<accession>A0ABU2NSK1</accession>
<dbReference type="RefSeq" id="WP_311673521.1">
    <property type="nucleotide sequence ID" value="NZ_JAVREQ010000010.1"/>
</dbReference>
<evidence type="ECO:0000256" key="2">
    <source>
        <dbReference type="ARBA" id="ARBA00022729"/>
    </source>
</evidence>
<evidence type="ECO:0000256" key="3">
    <source>
        <dbReference type="ARBA" id="ARBA00022801"/>
    </source>
</evidence>
<dbReference type="PANTHER" id="PTHR43248">
    <property type="entry name" value="2-SUCCINYL-6-HYDROXY-2,4-CYCLOHEXADIENE-1-CARBOXYLATE SYNTHASE"/>
    <property type="match status" value="1"/>
</dbReference>
<evidence type="ECO:0000259" key="6">
    <source>
        <dbReference type="Pfam" id="PF00561"/>
    </source>
</evidence>
<dbReference type="InterPro" id="IPR051601">
    <property type="entry name" value="Serine_prot/Carboxylest_S33"/>
</dbReference>
<proteinExistence type="inferred from homology"/>
<evidence type="ECO:0000313" key="8">
    <source>
        <dbReference type="Proteomes" id="UP001183414"/>
    </source>
</evidence>
<evidence type="ECO:0000256" key="4">
    <source>
        <dbReference type="SAM" id="MobiDB-lite"/>
    </source>
</evidence>
<feature type="chain" id="PRO_5045291854" evidence="5">
    <location>
        <begin position="22"/>
        <end position="533"/>
    </location>
</feature>
<dbReference type="InterPro" id="IPR000073">
    <property type="entry name" value="AB_hydrolase_1"/>
</dbReference>
<feature type="signal peptide" evidence="5">
    <location>
        <begin position="1"/>
        <end position="21"/>
    </location>
</feature>
<comment type="caution">
    <text evidence="7">The sequence shown here is derived from an EMBL/GenBank/DDBJ whole genome shotgun (WGS) entry which is preliminary data.</text>
</comment>
<dbReference type="InterPro" id="IPR029058">
    <property type="entry name" value="AB_hydrolase_fold"/>
</dbReference>
<name>A0ABU2NSK1_9ACTN</name>
<evidence type="ECO:0000313" key="7">
    <source>
        <dbReference type="EMBL" id="MDT0379729.1"/>
    </source>
</evidence>
<protein>
    <submittedName>
        <fullName evidence="7">Alpha/beta hydrolase</fullName>
    </submittedName>
</protein>
<dbReference type="GO" id="GO:0016787">
    <property type="term" value="F:hydrolase activity"/>
    <property type="evidence" value="ECO:0007669"/>
    <property type="project" value="UniProtKB-KW"/>
</dbReference>
<sequence>MRRTASVAVALAAMASGLVSAVPATAAAGSPAAASSVDWTDCGTANNPTMQCATIDVPLDHARPEGRRIQIAVNRIPATAEEKQGPLLVNPGGPGGSGLGLAGYVARSLPADVAAQYDVIGFDPRGVGKSEPALECEPGYFDATRPDSVPHDFRTFAENISRAASFAVDCGIRHEGVLKHINTRNTARDMDVIRAALGAEQINFFGYSYGTYLGSVYAELFPERVRRMVLDSIVDPTKVWYEANISQNYAFDERFKAFTAWIAEHDATYGLGADAEKVEARWYEMRTAMRDEPAKGVVGPAELEESFLPGGYYNGYWPAMAEAFAAYVHEGDEQALLDLYDDYGKVTGTNGYSVYTAVECRDAKWPRDWGTWYEDARETYRKAPFLTWSNTWYNAPCAFWPTRQPEATDVRNDDIPPVLLFQATDDAATPYAGGVKMHKLLDDSRLVVEEDGGNHGITLGGNACLDRYLTEYLADGTLPDARRGVDATCDALPEPEPEPEPAGAASSEQGERSAPSADGADGGELHRLLGTRP</sequence>
<keyword evidence="3 7" id="KW-0378">Hydrolase</keyword>
<reference evidence="8" key="1">
    <citation type="submission" date="2023-07" db="EMBL/GenBank/DDBJ databases">
        <title>30 novel species of actinomycetes from the DSMZ collection.</title>
        <authorList>
            <person name="Nouioui I."/>
        </authorList>
    </citation>
    <scope>NUCLEOTIDE SEQUENCE [LARGE SCALE GENOMIC DNA]</scope>
    <source>
        <strain evidence="8">DSM 42041</strain>
    </source>
</reference>
<gene>
    <name evidence="7" type="ORF">RM572_13225</name>
</gene>
<dbReference type="Proteomes" id="UP001183414">
    <property type="component" value="Unassembled WGS sequence"/>
</dbReference>
<dbReference type="SUPFAM" id="SSF53474">
    <property type="entry name" value="alpha/beta-Hydrolases"/>
    <property type="match status" value="1"/>
</dbReference>
<dbReference type="EMBL" id="JAVREQ010000010">
    <property type="protein sequence ID" value="MDT0379729.1"/>
    <property type="molecule type" value="Genomic_DNA"/>
</dbReference>
<feature type="domain" description="AB hydrolase-1" evidence="6">
    <location>
        <begin position="86"/>
        <end position="453"/>
    </location>
</feature>
<feature type="region of interest" description="Disordered" evidence="4">
    <location>
        <begin position="483"/>
        <end position="533"/>
    </location>
</feature>
<keyword evidence="8" id="KW-1185">Reference proteome</keyword>
<organism evidence="7 8">
    <name type="scientific">Streptomyces hazeniae</name>
    <dbReference type="NCBI Taxonomy" id="3075538"/>
    <lineage>
        <taxon>Bacteria</taxon>
        <taxon>Bacillati</taxon>
        <taxon>Actinomycetota</taxon>
        <taxon>Actinomycetes</taxon>
        <taxon>Kitasatosporales</taxon>
        <taxon>Streptomycetaceae</taxon>
        <taxon>Streptomyces</taxon>
    </lineage>
</organism>
<comment type="similarity">
    <text evidence="1">Belongs to the peptidase S33 family.</text>
</comment>
<dbReference type="PANTHER" id="PTHR43248:SF29">
    <property type="entry name" value="TRIPEPTIDYL AMINOPEPTIDASE"/>
    <property type="match status" value="1"/>
</dbReference>
<dbReference type="Pfam" id="PF00561">
    <property type="entry name" value="Abhydrolase_1"/>
    <property type="match status" value="1"/>
</dbReference>
<keyword evidence="2 5" id="KW-0732">Signal</keyword>
<evidence type="ECO:0000256" key="1">
    <source>
        <dbReference type="ARBA" id="ARBA00010088"/>
    </source>
</evidence>
<evidence type="ECO:0000256" key="5">
    <source>
        <dbReference type="SAM" id="SignalP"/>
    </source>
</evidence>
<dbReference type="Gene3D" id="3.40.50.1820">
    <property type="entry name" value="alpha/beta hydrolase"/>
    <property type="match status" value="1"/>
</dbReference>